<dbReference type="GO" id="GO:0000049">
    <property type="term" value="F:tRNA binding"/>
    <property type="evidence" value="ECO:0007669"/>
    <property type="project" value="TreeGrafter"/>
</dbReference>
<name>E4Y0D7_OIKDI</name>
<dbReference type="GO" id="GO:0031591">
    <property type="term" value="P:wybutosine biosynthetic process"/>
    <property type="evidence" value="ECO:0007669"/>
    <property type="project" value="TreeGrafter"/>
</dbReference>
<organism evidence="2">
    <name type="scientific">Oikopleura dioica</name>
    <name type="common">Tunicate</name>
    <dbReference type="NCBI Taxonomy" id="34765"/>
    <lineage>
        <taxon>Eukaryota</taxon>
        <taxon>Metazoa</taxon>
        <taxon>Chordata</taxon>
        <taxon>Tunicata</taxon>
        <taxon>Appendicularia</taxon>
        <taxon>Copelata</taxon>
        <taxon>Oikopleuridae</taxon>
        <taxon>Oikopleura</taxon>
    </lineage>
</organism>
<dbReference type="InParanoid" id="E4Y0D7"/>
<dbReference type="Proteomes" id="UP000001307">
    <property type="component" value="Unassembled WGS sequence"/>
</dbReference>
<evidence type="ECO:0000259" key="1">
    <source>
        <dbReference type="PROSITE" id="PS51184"/>
    </source>
</evidence>
<dbReference type="FunCoup" id="E4Y0D7">
    <property type="interactions" value="20"/>
</dbReference>
<dbReference type="Gene3D" id="6.10.140.1470">
    <property type="match status" value="1"/>
</dbReference>
<dbReference type="PROSITE" id="PS51184">
    <property type="entry name" value="JMJC"/>
    <property type="match status" value="1"/>
</dbReference>
<dbReference type="AlphaFoldDB" id="E4Y0D7"/>
<dbReference type="Pfam" id="PF13621">
    <property type="entry name" value="Cupin_8"/>
    <property type="match status" value="1"/>
</dbReference>
<sequence>MKSVRIRRINLQQKQININDEFISSLVEEGQPVILENTENLDMTENWTVERLCEKMKDCNLSIHKGGNLTLDFRTKNFEYANKYPAADFLREVASGKVRYLRSTGARRKDLPDFEKDYPSLSSDLNLFKPERTHSQILRISPKDLEIWLHYDTLDNFLTQTVGEKEVLLFNPKDAANLYLDGDKSECIGLISNLKENLERFPKLFQTTAFREVLKPGDVLFIPALWFHCTKANNFSVSINTFFKSLPDKMYGKDLYGNRDPLPVEDAAKHLQKAIIALKQLPPTYQHFYFHKLGISAACLSDNNNSNQVFITSANQRKSSSLLHSLSTVTVGIHLQIESGAFRGGRSLFGRIRGPNTERSSSISYSSSTSALLPVRQSARLPLAAPFSLLADLPTLRDNP</sequence>
<dbReference type="EMBL" id="FN653487">
    <property type="protein sequence ID" value="CBY15345.1"/>
    <property type="molecule type" value="Genomic_DNA"/>
</dbReference>
<evidence type="ECO:0000313" key="3">
    <source>
        <dbReference type="Proteomes" id="UP000001307"/>
    </source>
</evidence>
<protein>
    <recommendedName>
        <fullName evidence="1">JmjC domain-containing protein</fullName>
    </recommendedName>
</protein>
<evidence type="ECO:0000313" key="2">
    <source>
        <dbReference type="EMBL" id="CBY15345.1"/>
    </source>
</evidence>
<keyword evidence="3" id="KW-1185">Reference proteome</keyword>
<reference evidence="2" key="1">
    <citation type="journal article" date="2010" name="Science">
        <title>Plasticity of animal genome architecture unmasked by rapid evolution of a pelagic tunicate.</title>
        <authorList>
            <person name="Denoeud F."/>
            <person name="Henriet S."/>
            <person name="Mungpakdee S."/>
            <person name="Aury J.M."/>
            <person name="Da Silva C."/>
            <person name="Brinkmann H."/>
            <person name="Mikhaleva J."/>
            <person name="Olsen L.C."/>
            <person name="Jubin C."/>
            <person name="Canestro C."/>
            <person name="Bouquet J.M."/>
            <person name="Danks G."/>
            <person name="Poulain J."/>
            <person name="Campsteijn C."/>
            <person name="Adamski M."/>
            <person name="Cross I."/>
            <person name="Yadetie F."/>
            <person name="Muffato M."/>
            <person name="Louis A."/>
            <person name="Butcher S."/>
            <person name="Tsagkogeorga G."/>
            <person name="Konrad A."/>
            <person name="Singh S."/>
            <person name="Jensen M.F."/>
            <person name="Cong E.H."/>
            <person name="Eikeseth-Otteraa H."/>
            <person name="Noel B."/>
            <person name="Anthouard V."/>
            <person name="Porcel B.M."/>
            <person name="Kachouri-Lafond R."/>
            <person name="Nishino A."/>
            <person name="Ugolini M."/>
            <person name="Chourrout P."/>
            <person name="Nishida H."/>
            <person name="Aasland R."/>
            <person name="Huzurbazar S."/>
            <person name="Westhof E."/>
            <person name="Delsuc F."/>
            <person name="Lehrach H."/>
            <person name="Reinhardt R."/>
            <person name="Weissenbach J."/>
            <person name="Roy S.W."/>
            <person name="Artiguenave F."/>
            <person name="Postlethwait J.H."/>
            <person name="Manak J.R."/>
            <person name="Thompson E.M."/>
            <person name="Jaillon O."/>
            <person name="Du Pasquier L."/>
            <person name="Boudinot P."/>
            <person name="Liberles D.A."/>
            <person name="Volff J.N."/>
            <person name="Philippe H."/>
            <person name="Lenhard B."/>
            <person name="Roest Crollius H."/>
            <person name="Wincker P."/>
            <person name="Chourrout D."/>
        </authorList>
    </citation>
    <scope>NUCLEOTIDE SEQUENCE [LARGE SCALE GENOMIC DNA]</scope>
</reference>
<accession>E4Y0D7</accession>
<gene>
    <name evidence="2" type="ORF">GSOID_T00012254001</name>
</gene>
<dbReference type="PANTHER" id="PTHR12461:SF104">
    <property type="entry name" value="TRNA WYBUTOSINE-SYNTHESIZING PROTEIN 5"/>
    <property type="match status" value="1"/>
</dbReference>
<dbReference type="OrthoDB" id="47172at2759"/>
<feature type="domain" description="JmjC" evidence="1">
    <location>
        <begin position="107"/>
        <end position="260"/>
    </location>
</feature>
<proteinExistence type="predicted"/>
<dbReference type="SUPFAM" id="SSF51197">
    <property type="entry name" value="Clavaminate synthase-like"/>
    <property type="match status" value="1"/>
</dbReference>
<dbReference type="Gene3D" id="2.60.120.650">
    <property type="entry name" value="Cupin"/>
    <property type="match status" value="1"/>
</dbReference>
<dbReference type="InterPro" id="IPR003347">
    <property type="entry name" value="JmjC_dom"/>
</dbReference>
<dbReference type="PANTHER" id="PTHR12461">
    <property type="entry name" value="HYPOXIA-INDUCIBLE FACTOR 1 ALPHA INHIBITOR-RELATED"/>
    <property type="match status" value="1"/>
</dbReference>
<dbReference type="InterPro" id="IPR041667">
    <property type="entry name" value="Cupin_8"/>
</dbReference>